<dbReference type="NCBIfam" id="NF045579">
    <property type="entry name" value="rhamnoside_JR"/>
    <property type="match status" value="1"/>
</dbReference>
<proteinExistence type="predicted"/>
<sequence>MKRLLFACLALAGPLAAEIDTAKPWTRWWWLGNGVDQANLTRQLEDFAEAGIGGVEICPIYGAKGYEDRDLDFLSDEWIAMLDHTAKECERLGLGYDLTTGTGWPFGGPWVTDEMASHSMIPVKKEVARGEVTLKLPEGQLQCLRAYADHPDTIDLAPFVEHGELHWEAPTACRIYGVVAKSPIQKVKRAAPGGAGNVVDPFSPEALKAYLAHFDDPLDKLDGPQPRAHFHDSFEYYGADWTPGLLAAFKEQHGYDLAEHLPALFGESLDDDHARVAHDYRETLDLRHRQYLETWHAWAAKHGSLTRNQAHGSPGNLLDHYAVADIPETEIFRHVDDEQIPMLQFAASAAHVTGKPLVSAESFTWLGEHFQVKPQALKEAADFLWLGGVNHLFFHGIPYSPDDAGWPGWLFYASTHMGKNGGLWRDLPAFNRYIRTVQHELQSGQPHTSILLYWPVHDIWSKPADKLPLLTIHHQHEWLDGTAFHEAAMMLWENGIACDFVSDHLLEGATVEEGRILLGGRHFDLLLIPEHSRDVEATDARIAALGRDGARIASLGGFPAAGKKRDAAALLAHLETVGITAEPMTAKGLRFVRRDTERGQSWFIVNPSAETVDAWIPLSVDFKSARFLDPSQAGRVGLPAVRDGKIHFILQSGESRLLRTSSMDTFAGPAWKDFQPSETLVEVSGPWKLEFLEGGPTIPAPRTVPTTLSWTEDGDTACRNFSGTARYRTTFQAAAADAVGLDLGRVAETCRVTLNGHDLGNSFFPPHRFDVSGLVRDGENTLEIEVTNLAANRIADLDRRGVEWKAFHEINFVNIDYQPFDASGWKPLPSGLLGPVRLISLAE</sequence>
<dbReference type="PANTHER" id="PTHR36848">
    <property type="entry name" value="DNA-BINDING PROTEIN (PUTATIVE SECRETED PROTEIN)-RELATED"/>
    <property type="match status" value="1"/>
</dbReference>
<gene>
    <name evidence="4" type="ORF">Hsar01_01003</name>
</gene>
<accession>A0ABP9UM66</accession>
<evidence type="ECO:0000313" key="5">
    <source>
        <dbReference type="Proteomes" id="UP001476282"/>
    </source>
</evidence>
<dbReference type="Pfam" id="PF22666">
    <property type="entry name" value="Glyco_hydro_2_N2"/>
    <property type="match status" value="1"/>
</dbReference>
<feature type="domain" description="Beta-mannosidase-like galactose-binding" evidence="3">
    <location>
        <begin position="725"/>
        <end position="805"/>
    </location>
</feature>
<reference evidence="4 5" key="1">
    <citation type="submission" date="2024-02" db="EMBL/GenBank/DDBJ databases">
        <title>Haloferula sargassicola NBRC 104335.</title>
        <authorList>
            <person name="Ichikawa N."/>
            <person name="Katano-Makiyama Y."/>
            <person name="Hidaka K."/>
        </authorList>
    </citation>
    <scope>NUCLEOTIDE SEQUENCE [LARGE SCALE GENOMIC DNA]</scope>
    <source>
        <strain evidence="4 5">NBRC 104335</strain>
    </source>
</reference>
<dbReference type="PANTHER" id="PTHR36848:SF2">
    <property type="entry name" value="SECRETED PROTEIN"/>
    <property type="match status" value="1"/>
</dbReference>
<organism evidence="4 5">
    <name type="scientific">Haloferula sargassicola</name>
    <dbReference type="NCBI Taxonomy" id="490096"/>
    <lineage>
        <taxon>Bacteria</taxon>
        <taxon>Pseudomonadati</taxon>
        <taxon>Verrucomicrobiota</taxon>
        <taxon>Verrucomicrobiia</taxon>
        <taxon>Verrucomicrobiales</taxon>
        <taxon>Verrucomicrobiaceae</taxon>
        <taxon>Haloferula</taxon>
    </lineage>
</organism>
<dbReference type="InterPro" id="IPR054593">
    <property type="entry name" value="Beta-mannosidase-like_N2"/>
</dbReference>
<feature type="chain" id="PRO_5045794394" description="Beta-mannosidase-like galactose-binding domain-containing protein" evidence="2">
    <location>
        <begin position="18"/>
        <end position="843"/>
    </location>
</feature>
<comment type="caution">
    <text evidence="4">The sequence shown here is derived from an EMBL/GenBank/DDBJ whole genome shotgun (WGS) entry which is preliminary data.</text>
</comment>
<evidence type="ECO:0000259" key="3">
    <source>
        <dbReference type="Pfam" id="PF22666"/>
    </source>
</evidence>
<evidence type="ECO:0000313" key="4">
    <source>
        <dbReference type="EMBL" id="GAA5481792.1"/>
    </source>
</evidence>
<feature type="signal peptide" evidence="2">
    <location>
        <begin position="1"/>
        <end position="17"/>
    </location>
</feature>
<evidence type="ECO:0000256" key="1">
    <source>
        <dbReference type="ARBA" id="ARBA00022801"/>
    </source>
</evidence>
<keyword evidence="1" id="KW-0378">Hydrolase</keyword>
<dbReference type="Gene3D" id="2.60.120.260">
    <property type="entry name" value="Galactose-binding domain-like"/>
    <property type="match status" value="1"/>
</dbReference>
<dbReference type="Pfam" id="PF17132">
    <property type="entry name" value="Glyco_hydro_106"/>
    <property type="match status" value="2"/>
</dbReference>
<keyword evidence="2" id="KW-0732">Signal</keyword>
<dbReference type="Proteomes" id="UP001476282">
    <property type="component" value="Unassembled WGS sequence"/>
</dbReference>
<dbReference type="RefSeq" id="WP_353565940.1">
    <property type="nucleotide sequence ID" value="NZ_BAABRI010000004.1"/>
</dbReference>
<keyword evidence="5" id="KW-1185">Reference proteome</keyword>
<dbReference type="InterPro" id="IPR008979">
    <property type="entry name" value="Galactose-bd-like_sf"/>
</dbReference>
<name>A0ABP9UM66_9BACT</name>
<dbReference type="InterPro" id="IPR053161">
    <property type="entry name" value="Ulvan_degrading_GH"/>
</dbReference>
<dbReference type="SUPFAM" id="SSF49785">
    <property type="entry name" value="Galactose-binding domain-like"/>
    <property type="match status" value="1"/>
</dbReference>
<protein>
    <recommendedName>
        <fullName evidence="3">Beta-mannosidase-like galactose-binding domain-containing protein</fullName>
    </recommendedName>
</protein>
<evidence type="ECO:0000256" key="2">
    <source>
        <dbReference type="SAM" id="SignalP"/>
    </source>
</evidence>
<dbReference type="EMBL" id="BAABRI010000004">
    <property type="protein sequence ID" value="GAA5481792.1"/>
    <property type="molecule type" value="Genomic_DNA"/>
</dbReference>